<name>A0A2D1AEC5_9CAUD</name>
<dbReference type="Proteomes" id="UP000231419">
    <property type="component" value="Segment"/>
</dbReference>
<evidence type="ECO:0000313" key="1">
    <source>
        <dbReference type="EMBL" id="ASZ75037.1"/>
    </source>
</evidence>
<sequence>MSNVIPFPVRKPTGDYVVTWTWPEELTYVSLFHRFEIAEQHVKISLDGEYVTQNSGGWHYDLSHNGAATIQYCEQTA</sequence>
<proteinExistence type="predicted"/>
<reference evidence="2" key="1">
    <citation type="submission" date="2017-08" db="EMBL/GenBank/DDBJ databases">
        <authorList>
            <person name="de Groot N.N."/>
        </authorList>
    </citation>
    <scope>NUCLEOTIDE SEQUENCE [LARGE SCALE GENOMIC DNA]</scope>
</reference>
<organism evidence="1 2">
    <name type="scientific">Rhodococcus phage Trina</name>
    <dbReference type="NCBI Taxonomy" id="2027905"/>
    <lineage>
        <taxon>Viruses</taxon>
        <taxon>Duplodnaviria</taxon>
        <taxon>Heunggongvirae</taxon>
        <taxon>Uroviricota</taxon>
        <taxon>Caudoviricetes</taxon>
        <taxon>Trinavirus</taxon>
        <taxon>Trinavirus trina</taxon>
    </lineage>
</organism>
<accession>A0A2D1AEC5</accession>
<evidence type="ECO:0000313" key="2">
    <source>
        <dbReference type="Proteomes" id="UP000231419"/>
    </source>
</evidence>
<dbReference type="EMBL" id="MF668286">
    <property type="protein sequence ID" value="ASZ75037.1"/>
    <property type="molecule type" value="Genomic_DNA"/>
</dbReference>
<protein>
    <submittedName>
        <fullName evidence="1">Uncharacterized protein</fullName>
    </submittedName>
</protein>
<keyword evidence="2" id="KW-1185">Reference proteome</keyword>
<gene>
    <name evidence="1" type="ORF">SEA_TRINA_258</name>
</gene>